<sequence length="61" mass="7254">MKRNQFHHRFYKEERTATVSVLFFLYEIERVMIFYFRSHAAISSRTIGATSFPNFSMAAIT</sequence>
<dbReference type="EMBL" id="FONT01000007">
    <property type="protein sequence ID" value="SFE96938.1"/>
    <property type="molecule type" value="Genomic_DNA"/>
</dbReference>
<gene>
    <name evidence="1" type="ORF">SAMN05192532_10732</name>
</gene>
<evidence type="ECO:0000313" key="2">
    <source>
        <dbReference type="Proteomes" id="UP000199516"/>
    </source>
</evidence>
<organism evidence="1 2">
    <name type="scientific">Alteribacillus iranensis</name>
    <dbReference type="NCBI Taxonomy" id="930128"/>
    <lineage>
        <taxon>Bacteria</taxon>
        <taxon>Bacillati</taxon>
        <taxon>Bacillota</taxon>
        <taxon>Bacilli</taxon>
        <taxon>Bacillales</taxon>
        <taxon>Bacillaceae</taxon>
        <taxon>Alteribacillus</taxon>
    </lineage>
</organism>
<proteinExistence type="predicted"/>
<dbReference type="Proteomes" id="UP000199516">
    <property type="component" value="Unassembled WGS sequence"/>
</dbReference>
<keyword evidence="2" id="KW-1185">Reference proteome</keyword>
<evidence type="ECO:0000313" key="1">
    <source>
        <dbReference type="EMBL" id="SFE96938.1"/>
    </source>
</evidence>
<name>A0A1I2EWW1_9BACI</name>
<dbReference type="AlphaFoldDB" id="A0A1I2EWW1"/>
<accession>A0A1I2EWW1</accession>
<reference evidence="1 2" key="1">
    <citation type="submission" date="2016-10" db="EMBL/GenBank/DDBJ databases">
        <authorList>
            <person name="de Groot N.N."/>
        </authorList>
    </citation>
    <scope>NUCLEOTIDE SEQUENCE [LARGE SCALE GENOMIC DNA]</scope>
    <source>
        <strain evidence="1 2">DSM 23995</strain>
    </source>
</reference>
<protein>
    <submittedName>
        <fullName evidence="1">Uncharacterized protein</fullName>
    </submittedName>
</protein>